<evidence type="ECO:0000256" key="1">
    <source>
        <dbReference type="SAM" id="MobiDB-lite"/>
    </source>
</evidence>
<feature type="chain" id="PRO_5011618636" description="Excalibur calcium-binding domain-containing protein" evidence="2">
    <location>
        <begin position="26"/>
        <end position="270"/>
    </location>
</feature>
<feature type="region of interest" description="Disordered" evidence="1">
    <location>
        <begin position="102"/>
        <end position="152"/>
    </location>
</feature>
<organism evidence="3 4">
    <name type="scientific">Shimia haliotis</name>
    <dbReference type="NCBI Taxonomy" id="1280847"/>
    <lineage>
        <taxon>Bacteria</taxon>
        <taxon>Pseudomonadati</taxon>
        <taxon>Pseudomonadota</taxon>
        <taxon>Alphaproteobacteria</taxon>
        <taxon>Rhodobacterales</taxon>
        <taxon>Roseobacteraceae</taxon>
    </lineage>
</organism>
<dbReference type="AlphaFoldDB" id="A0A1I4CPV1"/>
<dbReference type="Proteomes" id="UP000198851">
    <property type="component" value="Unassembled WGS sequence"/>
</dbReference>
<sequence length="270" mass="27375">MTRFFLTGCALVALAACQPAIPDSAAGVGFDNIHNSPEARAKRDAQLSGTALPNPQAVSGETIPAAPTVAAAPLATTATASAPPAPAPAPVALAPAATATTSEAAEIARETQSALNAASVNSGQQPLDASPSNPAPEVFSNPGISDNSFGTVGDQRSIEADAAQRERNKAQYQVVTPGAVPTRSGSTGPNIVAYALSTTNPVGVKQHSRLKLKTAAQYEAACSAYPSSDLAQIAFLEKGGPKRDRLGLDPDGDGFACDWDPTPFRSVSGN</sequence>
<keyword evidence="4" id="KW-1185">Reference proteome</keyword>
<reference evidence="4" key="1">
    <citation type="submission" date="2016-10" db="EMBL/GenBank/DDBJ databases">
        <authorList>
            <person name="Varghese N."/>
            <person name="Submissions S."/>
        </authorList>
    </citation>
    <scope>NUCLEOTIDE SEQUENCE [LARGE SCALE GENOMIC DNA]</scope>
    <source>
        <strain evidence="4">DSM 28453</strain>
    </source>
</reference>
<feature type="region of interest" description="Disordered" evidence="1">
    <location>
        <begin position="39"/>
        <end position="60"/>
    </location>
</feature>
<evidence type="ECO:0000313" key="4">
    <source>
        <dbReference type="Proteomes" id="UP000198851"/>
    </source>
</evidence>
<feature type="compositionally biased region" description="Polar residues" evidence="1">
    <location>
        <begin position="47"/>
        <end position="59"/>
    </location>
</feature>
<dbReference type="OrthoDB" id="7951357at2"/>
<feature type="compositionally biased region" description="Polar residues" evidence="1">
    <location>
        <begin position="110"/>
        <end position="132"/>
    </location>
</feature>
<name>A0A1I4CPV1_9RHOB</name>
<gene>
    <name evidence="3" type="ORF">SAMN04488036_102370</name>
</gene>
<dbReference type="PROSITE" id="PS51257">
    <property type="entry name" value="PROKAR_LIPOPROTEIN"/>
    <property type="match status" value="1"/>
</dbReference>
<dbReference type="RefSeq" id="WP_093322231.1">
    <property type="nucleotide sequence ID" value="NZ_FOSZ01000002.1"/>
</dbReference>
<protein>
    <recommendedName>
        <fullName evidence="5">Excalibur calcium-binding domain-containing protein</fullName>
    </recommendedName>
</protein>
<evidence type="ECO:0000256" key="2">
    <source>
        <dbReference type="SAM" id="SignalP"/>
    </source>
</evidence>
<evidence type="ECO:0008006" key="5">
    <source>
        <dbReference type="Google" id="ProtNLM"/>
    </source>
</evidence>
<proteinExistence type="predicted"/>
<dbReference type="STRING" id="1280847.SAMN04488036_102370"/>
<evidence type="ECO:0000313" key="3">
    <source>
        <dbReference type="EMBL" id="SFK82299.1"/>
    </source>
</evidence>
<accession>A0A1I4CPV1</accession>
<dbReference type="EMBL" id="FOSZ01000002">
    <property type="protein sequence ID" value="SFK82299.1"/>
    <property type="molecule type" value="Genomic_DNA"/>
</dbReference>
<feature type="signal peptide" evidence="2">
    <location>
        <begin position="1"/>
        <end position="25"/>
    </location>
</feature>
<keyword evidence="2" id="KW-0732">Signal</keyword>